<evidence type="ECO:0000256" key="1">
    <source>
        <dbReference type="ARBA" id="ARBA00004906"/>
    </source>
</evidence>
<evidence type="ECO:0000256" key="7">
    <source>
        <dbReference type="SAM" id="MobiDB-lite"/>
    </source>
</evidence>
<gene>
    <name evidence="9" type="ORF">Cvel_17479</name>
</gene>
<organism evidence="9">
    <name type="scientific">Chromera velia CCMP2878</name>
    <dbReference type="NCBI Taxonomy" id="1169474"/>
    <lineage>
        <taxon>Eukaryota</taxon>
        <taxon>Sar</taxon>
        <taxon>Alveolata</taxon>
        <taxon>Colpodellida</taxon>
        <taxon>Chromeraceae</taxon>
        <taxon>Chromera</taxon>
    </lineage>
</organism>
<dbReference type="EMBL" id="CDMZ01000437">
    <property type="protein sequence ID" value="CEM14243.1"/>
    <property type="molecule type" value="Genomic_DNA"/>
</dbReference>
<feature type="domain" description="RING-type" evidence="8">
    <location>
        <begin position="391"/>
        <end position="414"/>
    </location>
</feature>
<evidence type="ECO:0000256" key="4">
    <source>
        <dbReference type="ARBA" id="ARBA00022786"/>
    </source>
</evidence>
<feature type="compositionally biased region" description="Low complexity" evidence="7">
    <location>
        <begin position="260"/>
        <end position="280"/>
    </location>
</feature>
<keyword evidence="3 6" id="KW-0863">Zinc-finger</keyword>
<feature type="compositionally biased region" description="Low complexity" evidence="7">
    <location>
        <begin position="129"/>
        <end position="140"/>
    </location>
</feature>
<evidence type="ECO:0000256" key="6">
    <source>
        <dbReference type="PROSITE-ProRule" id="PRU00175"/>
    </source>
</evidence>
<evidence type="ECO:0000256" key="2">
    <source>
        <dbReference type="ARBA" id="ARBA00022723"/>
    </source>
</evidence>
<dbReference type="InterPro" id="IPR013083">
    <property type="entry name" value="Znf_RING/FYVE/PHD"/>
</dbReference>
<comment type="pathway">
    <text evidence="1">Protein modification; protein ubiquitination.</text>
</comment>
<dbReference type="PANTHER" id="PTHR14155:SF627">
    <property type="entry name" value="OS06G0192800 PROTEIN"/>
    <property type="match status" value="1"/>
</dbReference>
<dbReference type="AlphaFoldDB" id="A0A0G4FKS5"/>
<dbReference type="VEuPathDB" id="CryptoDB:Cvel_17479"/>
<dbReference type="InterPro" id="IPR024766">
    <property type="entry name" value="Znf_RING_H2"/>
</dbReference>
<evidence type="ECO:0000256" key="3">
    <source>
        <dbReference type="ARBA" id="ARBA00022771"/>
    </source>
</evidence>
<keyword evidence="4" id="KW-0833">Ubl conjugation pathway</keyword>
<reference evidence="9" key="1">
    <citation type="submission" date="2014-11" db="EMBL/GenBank/DDBJ databases">
        <authorList>
            <person name="Otto D Thomas"/>
            <person name="Naeem Raeece"/>
        </authorList>
    </citation>
    <scope>NUCLEOTIDE SEQUENCE</scope>
</reference>
<feature type="region of interest" description="Disordered" evidence="7">
    <location>
        <begin position="106"/>
        <end position="159"/>
    </location>
</feature>
<proteinExistence type="predicted"/>
<keyword evidence="2" id="KW-0479">Metal-binding</keyword>
<feature type="compositionally biased region" description="Low complexity" evidence="7">
    <location>
        <begin position="297"/>
        <end position="312"/>
    </location>
</feature>
<evidence type="ECO:0000259" key="8">
    <source>
        <dbReference type="PROSITE" id="PS50089"/>
    </source>
</evidence>
<name>A0A0G4FKS5_9ALVE</name>
<feature type="region of interest" description="Disordered" evidence="7">
    <location>
        <begin position="234"/>
        <end position="386"/>
    </location>
</feature>
<dbReference type="Gene3D" id="3.30.40.10">
    <property type="entry name" value="Zinc/RING finger domain, C3HC4 (zinc finger)"/>
    <property type="match status" value="1"/>
</dbReference>
<feature type="compositionally biased region" description="Basic and acidic residues" evidence="7">
    <location>
        <begin position="328"/>
        <end position="338"/>
    </location>
</feature>
<dbReference type="InterPro" id="IPR001841">
    <property type="entry name" value="Znf_RING"/>
</dbReference>
<evidence type="ECO:0000256" key="5">
    <source>
        <dbReference type="ARBA" id="ARBA00022833"/>
    </source>
</evidence>
<feature type="compositionally biased region" description="Basic and acidic residues" evidence="7">
    <location>
        <begin position="354"/>
        <end position="365"/>
    </location>
</feature>
<accession>A0A0G4FKS5</accession>
<evidence type="ECO:0000313" key="9">
    <source>
        <dbReference type="EMBL" id="CEM14243.1"/>
    </source>
</evidence>
<dbReference type="Pfam" id="PF12678">
    <property type="entry name" value="zf-rbx1"/>
    <property type="match status" value="1"/>
</dbReference>
<dbReference type="SUPFAM" id="SSF57850">
    <property type="entry name" value="RING/U-box"/>
    <property type="match status" value="1"/>
</dbReference>
<dbReference type="PROSITE" id="PS50089">
    <property type="entry name" value="ZF_RING_2"/>
    <property type="match status" value="1"/>
</dbReference>
<dbReference type="InterPro" id="IPR053238">
    <property type="entry name" value="RING-H2_zinc_finger"/>
</dbReference>
<dbReference type="GO" id="GO:0008270">
    <property type="term" value="F:zinc ion binding"/>
    <property type="evidence" value="ECO:0007669"/>
    <property type="project" value="UniProtKB-KW"/>
</dbReference>
<sequence>MPSGFCWKCEASCEAREDETDGEIICTRCNQKGFVEIREQEEEAYQGRDEAHGDGGFRGAVDFFSFGGPFQPSVQPGGLPMAPPPEMQRLLESFIGRFAAAGRDGFAPSGSFQTHAARLSGDRGGNGGSTRRSGGASSHGPETETVQEDRSPSAEGPGGFLGIIDELITNFATTMATALSEQDVGGEQRGISQEFLDSLPDMTAEDDDSLGSCPVCYENFKKGDRLWTAAPFAKLGGLSTPSSTEKGEERPLGGEKDAGAAAASSSSSSSSSSSAAAAAANVGISAPSNPQAPENLPAGASAASAPQSGCQQRQRRQPEKEEQEEEQPPERSRARSDSPLHGPLAGIEGNSVLREGRREEEEARPSGEAADSGRSGEKRSPSRFPEAAGTCTHLFHHNCVMPWFESHHTCPVCRHAFPAAGT</sequence>
<keyword evidence="5" id="KW-0862">Zinc</keyword>
<feature type="compositionally biased region" description="Basic and acidic residues" evidence="7">
    <location>
        <begin position="245"/>
        <end position="258"/>
    </location>
</feature>
<dbReference type="PANTHER" id="PTHR14155">
    <property type="entry name" value="RING FINGER DOMAIN-CONTAINING"/>
    <property type="match status" value="1"/>
</dbReference>
<protein>
    <recommendedName>
        <fullName evidence="8">RING-type domain-containing protein</fullName>
    </recommendedName>
</protein>